<accession>A0A0H5QJ40</accession>
<feature type="domain" description="CBS" evidence="4">
    <location>
        <begin position="115"/>
        <end position="173"/>
    </location>
</feature>
<dbReference type="CDD" id="cd02205">
    <property type="entry name" value="CBS_pair_SF"/>
    <property type="match status" value="1"/>
</dbReference>
<evidence type="ECO:0000256" key="1">
    <source>
        <dbReference type="ARBA" id="ARBA00022737"/>
    </source>
</evidence>
<dbReference type="InterPro" id="IPR046342">
    <property type="entry name" value="CBS_dom_sf"/>
</dbReference>
<dbReference type="SUPFAM" id="SSF54631">
    <property type="entry name" value="CBS-domain pair"/>
    <property type="match status" value="2"/>
</dbReference>
<protein>
    <recommendedName>
        <fullName evidence="4">CBS domain-containing protein</fullName>
    </recommendedName>
</protein>
<keyword evidence="2 3" id="KW-0129">CBS domain</keyword>
<sequence length="317" mass="34795">MSKRDEVCSALASLLKLYPATAPKSPSPQEMIIIPSSATLTQAFQTLIDNSILSAPVYNSETNTFIGFLDCRDLVAFCVFASNESNWEPSLEDMINLGAKATSVPVSNITASYLAKRHPFHYVYATDTLYDVAERLAQPDCHRVPVVDKTTGEMIALITQSALIQWIFDRRDALCDVLCHRLADLGQIGSKPVISVSASTPIIDAFAVMDRHRISAVGVLSPQGDLAATTSSTDIKRFLSRRVPISQSILSFVQSLYADSFDIRAPLICVSKSTLFDNVIGRMAQAKVHRVFVVDDTDRPVEVVSITDIVKLLVNRK</sequence>
<feature type="domain" description="CBS" evidence="4">
    <location>
        <begin position="263"/>
        <end position="317"/>
    </location>
</feature>
<dbReference type="SMART" id="SM00116">
    <property type="entry name" value="CBS"/>
    <property type="match status" value="4"/>
</dbReference>
<evidence type="ECO:0000313" key="5">
    <source>
        <dbReference type="EMBL" id="CRZ02125.1"/>
    </source>
</evidence>
<evidence type="ECO:0000256" key="3">
    <source>
        <dbReference type="PROSITE-ProRule" id="PRU00703"/>
    </source>
</evidence>
<dbReference type="Gene3D" id="3.10.580.10">
    <property type="entry name" value="CBS-domain"/>
    <property type="match status" value="2"/>
</dbReference>
<dbReference type="InterPro" id="IPR000644">
    <property type="entry name" value="CBS_dom"/>
</dbReference>
<proteinExistence type="predicted"/>
<organism evidence="5">
    <name type="scientific">Spongospora subterranea</name>
    <dbReference type="NCBI Taxonomy" id="70186"/>
    <lineage>
        <taxon>Eukaryota</taxon>
        <taxon>Sar</taxon>
        <taxon>Rhizaria</taxon>
        <taxon>Endomyxa</taxon>
        <taxon>Phytomyxea</taxon>
        <taxon>Plasmodiophorida</taxon>
        <taxon>Plasmodiophoridae</taxon>
        <taxon>Spongospora</taxon>
    </lineage>
</organism>
<dbReference type="PANTHER" id="PTHR13780">
    <property type="entry name" value="AMP-ACTIVATED PROTEIN KINASE, GAMMA REGULATORY SUBUNIT"/>
    <property type="match status" value="1"/>
</dbReference>
<dbReference type="InterPro" id="IPR050511">
    <property type="entry name" value="AMPK_gamma/SDS23_families"/>
</dbReference>
<feature type="domain" description="CBS" evidence="4">
    <location>
        <begin position="26"/>
        <end position="85"/>
    </location>
</feature>
<dbReference type="PROSITE" id="PS51371">
    <property type="entry name" value="CBS"/>
    <property type="match status" value="4"/>
</dbReference>
<feature type="domain" description="CBS" evidence="4">
    <location>
        <begin position="189"/>
        <end position="245"/>
    </location>
</feature>
<name>A0A0H5QJ40_9EUKA</name>
<dbReference type="AlphaFoldDB" id="A0A0H5QJ40"/>
<keyword evidence="1" id="KW-0677">Repeat</keyword>
<dbReference type="PANTHER" id="PTHR13780:SF36">
    <property type="entry name" value="CBS DOMAIN-CONTAINING PROTEIN"/>
    <property type="match status" value="1"/>
</dbReference>
<reference evidence="5" key="1">
    <citation type="submission" date="2015-04" db="EMBL/GenBank/DDBJ databases">
        <title>The genome sequence of the plant pathogenic Rhizarian Plasmodiophora brassicae reveals insights in its biotrophic life cycle and the origin of chitin synthesis.</title>
        <authorList>
            <person name="Schwelm A."/>
            <person name="Fogelqvist J."/>
            <person name="Knaust A."/>
            <person name="Julke S."/>
            <person name="Lilja T."/>
            <person name="Dhandapani V."/>
            <person name="Bonilla-Rosso G."/>
            <person name="Karlsson M."/>
            <person name="Shevchenko A."/>
            <person name="Choi S.R."/>
            <person name="Kim H.G."/>
            <person name="Park J.Y."/>
            <person name="Lim Y.P."/>
            <person name="Ludwig-Muller J."/>
            <person name="Dixelius C."/>
        </authorList>
    </citation>
    <scope>NUCLEOTIDE SEQUENCE</scope>
    <source>
        <tissue evidence="5">Potato root galls</tissue>
    </source>
</reference>
<dbReference type="Pfam" id="PF00571">
    <property type="entry name" value="CBS"/>
    <property type="match status" value="4"/>
</dbReference>
<evidence type="ECO:0000259" key="4">
    <source>
        <dbReference type="PROSITE" id="PS51371"/>
    </source>
</evidence>
<evidence type="ECO:0000256" key="2">
    <source>
        <dbReference type="ARBA" id="ARBA00023122"/>
    </source>
</evidence>
<dbReference type="EMBL" id="HACM01001683">
    <property type="protein sequence ID" value="CRZ02125.1"/>
    <property type="molecule type" value="Transcribed_RNA"/>
</dbReference>